<keyword evidence="4 6" id="KW-0472">Membrane</keyword>
<protein>
    <submittedName>
        <fullName evidence="7">Aquaporin-11</fullName>
    </submittedName>
</protein>
<dbReference type="Gene3D" id="1.20.1080.10">
    <property type="entry name" value="Glycerol uptake facilitator protein"/>
    <property type="match status" value="1"/>
</dbReference>
<dbReference type="InterPro" id="IPR023271">
    <property type="entry name" value="Aquaporin-like"/>
</dbReference>
<feature type="transmembrane region" description="Helical" evidence="6">
    <location>
        <begin position="6"/>
        <end position="24"/>
    </location>
</feature>
<dbReference type="Proteomes" id="UP001249851">
    <property type="component" value="Unassembled WGS sequence"/>
</dbReference>
<feature type="transmembrane region" description="Helical" evidence="6">
    <location>
        <begin position="228"/>
        <end position="248"/>
    </location>
</feature>
<dbReference type="GO" id="GO:0016020">
    <property type="term" value="C:membrane"/>
    <property type="evidence" value="ECO:0007669"/>
    <property type="project" value="UniProtKB-SubCell"/>
</dbReference>
<keyword evidence="3 6" id="KW-1133">Transmembrane helix</keyword>
<comment type="subcellular location">
    <subcellularLocation>
        <location evidence="1">Membrane</location>
        <topology evidence="1">Multi-pass membrane protein</topology>
    </subcellularLocation>
</comment>
<evidence type="ECO:0000256" key="4">
    <source>
        <dbReference type="ARBA" id="ARBA00023136"/>
    </source>
</evidence>
<feature type="region of interest" description="Disordered" evidence="5">
    <location>
        <begin position="253"/>
        <end position="294"/>
    </location>
</feature>
<sequence>MGFHWSLATVLAGFVLGELLRIVLKRVLPKKFHPYAKELISTFQLSVCAFEINIVGKFYSAWVGLSCSFVLLTLKNTELILEGALVNPCAIWEGIDKKGYFTRDNVAKITCQVIGGILSFPFTEMIWQAKWSDFHEKQVERGLQSTLEVSLMYGFLIETLGTFITTMCDFLSRGPALKNFNAVIRATSIVVVCYFLAETTGVWMNPALATAQTFVFCTRQEAIHEHLFVFWLGPTIGTLTAIQVKSLLSMSQPQKAKDKKTNKRWNGNHLSGKTSKNEETNDGSEVRKRHTAKA</sequence>
<reference evidence="7" key="2">
    <citation type="journal article" date="2023" name="Science">
        <title>Genomic signatures of disease resistance in endangered staghorn corals.</title>
        <authorList>
            <person name="Vollmer S.V."/>
            <person name="Selwyn J.D."/>
            <person name="Despard B.A."/>
            <person name="Roesel C.L."/>
        </authorList>
    </citation>
    <scope>NUCLEOTIDE SEQUENCE</scope>
    <source>
        <strain evidence="7">K2</strain>
    </source>
</reference>
<proteinExistence type="predicted"/>
<dbReference type="Pfam" id="PF00230">
    <property type="entry name" value="MIP"/>
    <property type="match status" value="1"/>
</dbReference>
<evidence type="ECO:0000256" key="5">
    <source>
        <dbReference type="SAM" id="MobiDB-lite"/>
    </source>
</evidence>
<dbReference type="EMBL" id="JARQWQ010000030">
    <property type="protein sequence ID" value="KAK2562139.1"/>
    <property type="molecule type" value="Genomic_DNA"/>
</dbReference>
<feature type="compositionally biased region" description="Polar residues" evidence="5">
    <location>
        <begin position="264"/>
        <end position="274"/>
    </location>
</feature>
<gene>
    <name evidence="7" type="ORF">P5673_014902</name>
</gene>
<reference evidence="7" key="1">
    <citation type="journal article" date="2023" name="G3 (Bethesda)">
        <title>Whole genome assembly and annotation of the endangered Caribbean coral Acropora cervicornis.</title>
        <authorList>
            <person name="Selwyn J.D."/>
            <person name="Vollmer S.V."/>
        </authorList>
    </citation>
    <scope>NUCLEOTIDE SEQUENCE</scope>
    <source>
        <strain evidence="7">K2</strain>
    </source>
</reference>
<dbReference type="InterPro" id="IPR051883">
    <property type="entry name" value="AQP11/12_channel"/>
</dbReference>
<dbReference type="GO" id="GO:0015267">
    <property type="term" value="F:channel activity"/>
    <property type="evidence" value="ECO:0007669"/>
    <property type="project" value="InterPro"/>
</dbReference>
<keyword evidence="8" id="KW-1185">Reference proteome</keyword>
<evidence type="ECO:0000256" key="2">
    <source>
        <dbReference type="ARBA" id="ARBA00022692"/>
    </source>
</evidence>
<evidence type="ECO:0000256" key="1">
    <source>
        <dbReference type="ARBA" id="ARBA00004141"/>
    </source>
</evidence>
<dbReference type="GO" id="GO:0005737">
    <property type="term" value="C:cytoplasm"/>
    <property type="evidence" value="ECO:0007669"/>
    <property type="project" value="TreeGrafter"/>
</dbReference>
<dbReference type="SUPFAM" id="SSF81338">
    <property type="entry name" value="Aquaporin-like"/>
    <property type="match status" value="1"/>
</dbReference>
<accession>A0AAD9QIW5</accession>
<dbReference type="InterPro" id="IPR000425">
    <property type="entry name" value="MIP"/>
</dbReference>
<dbReference type="AlphaFoldDB" id="A0AAD9QIW5"/>
<dbReference type="PANTHER" id="PTHR21191:SF16">
    <property type="entry name" value="AQUAPORIN"/>
    <property type="match status" value="1"/>
</dbReference>
<comment type="caution">
    <text evidence="7">The sequence shown here is derived from an EMBL/GenBank/DDBJ whole genome shotgun (WGS) entry which is preliminary data.</text>
</comment>
<keyword evidence="2 6" id="KW-0812">Transmembrane</keyword>
<evidence type="ECO:0000256" key="3">
    <source>
        <dbReference type="ARBA" id="ARBA00022989"/>
    </source>
</evidence>
<organism evidence="7 8">
    <name type="scientific">Acropora cervicornis</name>
    <name type="common">Staghorn coral</name>
    <dbReference type="NCBI Taxonomy" id="6130"/>
    <lineage>
        <taxon>Eukaryota</taxon>
        <taxon>Metazoa</taxon>
        <taxon>Cnidaria</taxon>
        <taxon>Anthozoa</taxon>
        <taxon>Hexacorallia</taxon>
        <taxon>Scleractinia</taxon>
        <taxon>Astrocoeniina</taxon>
        <taxon>Acroporidae</taxon>
        <taxon>Acropora</taxon>
    </lineage>
</organism>
<evidence type="ECO:0000313" key="8">
    <source>
        <dbReference type="Proteomes" id="UP001249851"/>
    </source>
</evidence>
<evidence type="ECO:0000256" key="6">
    <source>
        <dbReference type="SAM" id="Phobius"/>
    </source>
</evidence>
<dbReference type="PANTHER" id="PTHR21191">
    <property type="entry name" value="AQUAPORIN"/>
    <property type="match status" value="1"/>
</dbReference>
<feature type="transmembrane region" description="Helical" evidence="6">
    <location>
        <begin position="180"/>
        <end position="197"/>
    </location>
</feature>
<evidence type="ECO:0000313" key="7">
    <source>
        <dbReference type="EMBL" id="KAK2562139.1"/>
    </source>
</evidence>
<name>A0AAD9QIW5_ACRCE</name>